<keyword evidence="3" id="KW-1185">Reference proteome</keyword>
<evidence type="ECO:0000256" key="1">
    <source>
        <dbReference type="SAM" id="SignalP"/>
    </source>
</evidence>
<dbReference type="Gene3D" id="2.40.160.10">
    <property type="entry name" value="Porin"/>
    <property type="match status" value="1"/>
</dbReference>
<dbReference type="EMBL" id="CP018800">
    <property type="protein sequence ID" value="ATX81510.1"/>
    <property type="molecule type" value="Genomic_DNA"/>
</dbReference>
<feature type="signal peptide" evidence="1">
    <location>
        <begin position="1"/>
        <end position="22"/>
    </location>
</feature>
<dbReference type="RefSeq" id="WP_100264963.1">
    <property type="nucleotide sequence ID" value="NZ_CP018800.1"/>
</dbReference>
<evidence type="ECO:0008006" key="4">
    <source>
        <dbReference type="Google" id="ProtNLM"/>
    </source>
</evidence>
<evidence type="ECO:0000313" key="3">
    <source>
        <dbReference type="Proteomes" id="UP000231637"/>
    </source>
</evidence>
<feature type="chain" id="PRO_5015004733" description="Porin" evidence="1">
    <location>
        <begin position="23"/>
        <end position="379"/>
    </location>
</feature>
<dbReference type="InterPro" id="IPR023614">
    <property type="entry name" value="Porin_dom_sf"/>
</dbReference>
<reference evidence="2 3" key="1">
    <citation type="submission" date="2016-12" db="EMBL/GenBank/DDBJ databases">
        <title>Isolation and genomic insights into novel planktonic Zetaproteobacteria from stratified waters of the Chesapeake Bay.</title>
        <authorList>
            <person name="McAllister S.M."/>
            <person name="Kato S."/>
            <person name="Chan C.S."/>
            <person name="Chiu B.K."/>
            <person name="Field E.K."/>
        </authorList>
    </citation>
    <scope>NUCLEOTIDE SEQUENCE [LARGE SCALE GENOMIC DNA]</scope>
    <source>
        <strain evidence="2 3">CP-8</strain>
    </source>
</reference>
<protein>
    <recommendedName>
        <fullName evidence="4">Porin</fullName>
    </recommendedName>
</protein>
<proteinExistence type="predicted"/>
<sequence>MKASMKTIAAAAMVAFATPAIAGGVNVYDDGESKLKLEALFYLNTFHQTDDRVTAGNSVKTKTAGLAVDRAYFTAKYYFNNDWMMRLTTDIGHESTLSKQQNVYLKYAYVEGKLAGKAAVLRLGQSHTPWIDYEQGLWKHRYVAKVMSDQYKFDTSADLGLGLKGKVADGMVDYFVTATNGSGYGNGARTAGADYSGRIGIHPIKGLDFDLQYLTGYHGSKTSVTGVAPAAVKSSLTQAMLSYGTKTFRIGGNYLINKDKAEGAGVSTTHGGNASASFKTAVNSDEVKSTGYALWGWAKFDQFGVFGRFENLKNQFTSGGIANATKEKVDRYVVGVEYSPIKNVTFALVGDSTKLKNRGGNITVTDKDTRYGLYSEIKL</sequence>
<name>A0A2K8L2F4_9PROT</name>
<keyword evidence="1" id="KW-0732">Signal</keyword>
<dbReference type="KEGG" id="mfn:Ga0123462_0640"/>
<dbReference type="Proteomes" id="UP000231637">
    <property type="component" value="Chromosome"/>
</dbReference>
<dbReference type="SUPFAM" id="SSF56935">
    <property type="entry name" value="Porins"/>
    <property type="match status" value="1"/>
</dbReference>
<evidence type="ECO:0000313" key="2">
    <source>
        <dbReference type="EMBL" id="ATX81510.1"/>
    </source>
</evidence>
<dbReference type="AlphaFoldDB" id="A0A2K8L2F4"/>
<dbReference type="OrthoDB" id="5289600at2"/>
<organism evidence="2 3">
    <name type="scientific">Mariprofundus ferrinatatus</name>
    <dbReference type="NCBI Taxonomy" id="1921087"/>
    <lineage>
        <taxon>Bacteria</taxon>
        <taxon>Pseudomonadati</taxon>
        <taxon>Pseudomonadota</taxon>
        <taxon>Candidatius Mariprofundia</taxon>
        <taxon>Mariprofundales</taxon>
        <taxon>Mariprofundaceae</taxon>
        <taxon>Mariprofundus</taxon>
    </lineage>
</organism>
<accession>A0A2K8L2F4</accession>
<gene>
    <name evidence="2" type="ORF">Ga0123462_0640</name>
</gene>